<dbReference type="Pfam" id="PF02321">
    <property type="entry name" value="OEP"/>
    <property type="match status" value="1"/>
</dbReference>
<gene>
    <name evidence="2" type="ORF">HNQ61_003589</name>
</gene>
<dbReference type="InterPro" id="IPR010131">
    <property type="entry name" value="MdtP/NodT-like"/>
</dbReference>
<comment type="caution">
    <text evidence="2">The sequence shown here is derived from an EMBL/GenBank/DDBJ whole genome shotgun (WGS) entry which is preliminary data.</text>
</comment>
<comment type="similarity">
    <text evidence="1">Belongs to the outer membrane factor (OMF) (TC 1.B.17) family.</text>
</comment>
<evidence type="ECO:0000313" key="3">
    <source>
        <dbReference type="Proteomes" id="UP000582837"/>
    </source>
</evidence>
<keyword evidence="3" id="KW-1185">Reference proteome</keyword>
<accession>A0A841H226</accession>
<dbReference type="Gene3D" id="1.20.1600.10">
    <property type="entry name" value="Outer membrane efflux proteins (OEP)"/>
    <property type="match status" value="1"/>
</dbReference>
<reference evidence="2 3" key="1">
    <citation type="submission" date="2020-08" db="EMBL/GenBank/DDBJ databases">
        <title>Genomic Encyclopedia of Type Strains, Phase IV (KMG-IV): sequencing the most valuable type-strain genomes for metagenomic binning, comparative biology and taxonomic classification.</title>
        <authorList>
            <person name="Goeker M."/>
        </authorList>
    </citation>
    <scope>NUCLEOTIDE SEQUENCE [LARGE SCALE GENOMIC DNA]</scope>
    <source>
        <strain evidence="2 3">DSM 29007</strain>
    </source>
</reference>
<sequence length="440" mass="44954">MLSSYHAAGPRGPVRRRRAWPLPAIALLLPIALSAQETPATVALRQAVQRSNPQLSARRAGVESARTRAAASGFAPPAALSAEVEEVPGGIDLTGASVRVEVGREFLSAGRRDAARALAATDVRAAEASLTAAVSRLDAAVSRSLAAAAGWSAIARRLAGEDSLLAAAGEALTARFSVGEARYVDVLRLRTERLRVQGERAEALAGARAARVALIGLLGSIDDGDALVDAAVVEAGAAFAILPPPPDPDSLLARSAAVRSAQAGVDRARAGRVLAAADQRPRWSGAAGVQRFGAGGGGGGMVGATLGGSVTLPSTARRANRAGLAAADAEIAAAVSERAATVSSVRAELAAALGRYEAARTRLSAFDAALLRGAREEREAALASFRTGDLSLIELLDFERALARAETERLRGYLDAAGALADLHAAAGHDEPRTGGDHDQ</sequence>
<dbReference type="EMBL" id="JACHIA010000011">
    <property type="protein sequence ID" value="MBB6071929.1"/>
    <property type="molecule type" value="Genomic_DNA"/>
</dbReference>
<organism evidence="2 3">
    <name type="scientific">Longimicrobium terrae</name>
    <dbReference type="NCBI Taxonomy" id="1639882"/>
    <lineage>
        <taxon>Bacteria</taxon>
        <taxon>Pseudomonadati</taxon>
        <taxon>Gemmatimonadota</taxon>
        <taxon>Longimicrobiia</taxon>
        <taxon>Longimicrobiales</taxon>
        <taxon>Longimicrobiaceae</taxon>
        <taxon>Longimicrobium</taxon>
    </lineage>
</organism>
<dbReference type="GO" id="GO:0015562">
    <property type="term" value="F:efflux transmembrane transporter activity"/>
    <property type="evidence" value="ECO:0007669"/>
    <property type="project" value="InterPro"/>
</dbReference>
<evidence type="ECO:0000313" key="2">
    <source>
        <dbReference type="EMBL" id="MBB6071929.1"/>
    </source>
</evidence>
<name>A0A841H226_9BACT</name>
<evidence type="ECO:0000256" key="1">
    <source>
        <dbReference type="ARBA" id="ARBA00007613"/>
    </source>
</evidence>
<dbReference type="InterPro" id="IPR003423">
    <property type="entry name" value="OMP_efflux"/>
</dbReference>
<dbReference type="PANTHER" id="PTHR30203:SF24">
    <property type="entry name" value="BLR4935 PROTEIN"/>
    <property type="match status" value="1"/>
</dbReference>
<dbReference type="PANTHER" id="PTHR30203">
    <property type="entry name" value="OUTER MEMBRANE CATION EFFLUX PROTEIN"/>
    <property type="match status" value="1"/>
</dbReference>
<protein>
    <submittedName>
        <fullName evidence="2">Cobalt-zinc-cadmium efflux system outer membrane protein</fullName>
    </submittedName>
</protein>
<dbReference type="RefSeq" id="WP_170035376.1">
    <property type="nucleotide sequence ID" value="NZ_JABDTL010000001.1"/>
</dbReference>
<dbReference type="SUPFAM" id="SSF56954">
    <property type="entry name" value="Outer membrane efflux proteins (OEP)"/>
    <property type="match status" value="1"/>
</dbReference>
<proteinExistence type="inferred from homology"/>
<dbReference type="Proteomes" id="UP000582837">
    <property type="component" value="Unassembled WGS sequence"/>
</dbReference>
<dbReference type="AlphaFoldDB" id="A0A841H226"/>